<dbReference type="PANTHER" id="PTHR42760">
    <property type="entry name" value="SHORT-CHAIN DEHYDROGENASES/REDUCTASES FAMILY MEMBER"/>
    <property type="match status" value="1"/>
</dbReference>
<dbReference type="PRINTS" id="PR00081">
    <property type="entry name" value="GDHRDH"/>
</dbReference>
<dbReference type="NCBIfam" id="NF005559">
    <property type="entry name" value="PRK07231.1"/>
    <property type="match status" value="1"/>
</dbReference>
<reference evidence="3 4" key="1">
    <citation type="submission" date="2020-05" db="EMBL/GenBank/DDBJ databases">
        <title>Identification and distribution of gene clusters putatively required for synthesis of sphingolipid metabolism inhibitors in phylogenetically diverse species of the filamentous fungus Fusarium.</title>
        <authorList>
            <person name="Kim H.-S."/>
            <person name="Busman M."/>
            <person name="Brown D.W."/>
            <person name="Divon H."/>
            <person name="Uhlig S."/>
            <person name="Proctor R.H."/>
        </authorList>
    </citation>
    <scope>NUCLEOTIDE SEQUENCE [LARGE SCALE GENOMIC DNA]</scope>
    <source>
        <strain evidence="3 4">NRRL 25196</strain>
    </source>
</reference>
<proteinExistence type="inferred from homology"/>
<dbReference type="InterPro" id="IPR020904">
    <property type="entry name" value="Sc_DH/Rdtase_CS"/>
</dbReference>
<evidence type="ECO:0000256" key="1">
    <source>
        <dbReference type="ARBA" id="ARBA00006484"/>
    </source>
</evidence>
<organism evidence="3 4">
    <name type="scientific">Fusarium napiforme</name>
    <dbReference type="NCBI Taxonomy" id="42672"/>
    <lineage>
        <taxon>Eukaryota</taxon>
        <taxon>Fungi</taxon>
        <taxon>Dikarya</taxon>
        <taxon>Ascomycota</taxon>
        <taxon>Pezizomycotina</taxon>
        <taxon>Sordariomycetes</taxon>
        <taxon>Hypocreomycetidae</taxon>
        <taxon>Hypocreales</taxon>
        <taxon>Nectriaceae</taxon>
        <taxon>Fusarium</taxon>
        <taxon>Fusarium fujikuroi species complex</taxon>
    </lineage>
</organism>
<keyword evidence="4" id="KW-1185">Reference proteome</keyword>
<comment type="similarity">
    <text evidence="1">Belongs to the short-chain dehydrogenases/reductases (SDR) family.</text>
</comment>
<dbReference type="PRINTS" id="PR00080">
    <property type="entry name" value="SDRFAMILY"/>
</dbReference>
<dbReference type="EMBL" id="JAAOAO010000235">
    <property type="protein sequence ID" value="KAF5554459.1"/>
    <property type="molecule type" value="Genomic_DNA"/>
</dbReference>
<dbReference type="PROSITE" id="PS00061">
    <property type="entry name" value="ADH_SHORT"/>
    <property type="match status" value="1"/>
</dbReference>
<evidence type="ECO:0000313" key="3">
    <source>
        <dbReference type="EMBL" id="KAF5554459.1"/>
    </source>
</evidence>
<dbReference type="FunFam" id="3.40.50.720:FF:000084">
    <property type="entry name" value="Short-chain dehydrogenase reductase"/>
    <property type="match status" value="1"/>
</dbReference>
<dbReference type="SUPFAM" id="SSF51735">
    <property type="entry name" value="NAD(P)-binding Rossmann-fold domains"/>
    <property type="match status" value="1"/>
</dbReference>
<dbReference type="Pfam" id="PF13561">
    <property type="entry name" value="adh_short_C2"/>
    <property type="match status" value="1"/>
</dbReference>
<dbReference type="CDD" id="cd05233">
    <property type="entry name" value="SDR_c"/>
    <property type="match status" value="1"/>
</dbReference>
<comment type="caution">
    <text evidence="3">The sequence shown here is derived from an EMBL/GenBank/DDBJ whole genome shotgun (WGS) entry which is preliminary data.</text>
</comment>
<protein>
    <submittedName>
        <fullName evidence="3">Alcohol dehydrogenase</fullName>
    </submittedName>
</protein>
<accession>A0A8H5JFK3</accession>
<dbReference type="Proteomes" id="UP000574317">
    <property type="component" value="Unassembled WGS sequence"/>
</dbReference>
<evidence type="ECO:0000313" key="4">
    <source>
        <dbReference type="Proteomes" id="UP000574317"/>
    </source>
</evidence>
<dbReference type="Gene3D" id="3.40.50.720">
    <property type="entry name" value="NAD(P)-binding Rossmann-like Domain"/>
    <property type="match status" value="1"/>
</dbReference>
<dbReference type="PANTHER" id="PTHR42760:SF124">
    <property type="entry name" value="SHORT-CHAIN DEHYDROGENASE_REDUCTASE"/>
    <property type="match status" value="1"/>
</dbReference>
<evidence type="ECO:0000256" key="2">
    <source>
        <dbReference type="ARBA" id="ARBA00022857"/>
    </source>
</evidence>
<gene>
    <name evidence="3" type="ORF">FNAPI_6410</name>
</gene>
<dbReference type="InterPro" id="IPR002347">
    <property type="entry name" value="SDR_fam"/>
</dbReference>
<keyword evidence="2" id="KW-0521">NADP</keyword>
<dbReference type="InterPro" id="IPR036291">
    <property type="entry name" value="NAD(P)-bd_dom_sf"/>
</dbReference>
<dbReference type="GO" id="GO:0016616">
    <property type="term" value="F:oxidoreductase activity, acting on the CH-OH group of donors, NAD or NADP as acceptor"/>
    <property type="evidence" value="ECO:0007669"/>
    <property type="project" value="TreeGrafter"/>
</dbReference>
<sequence length="279" mass="29709">MSLTAKVPAGKIAIVTGASSGNGRAISLALAKAGSKVICSNLQPEARQEGYEKDLAVPTHELIKKLGGEAIFQRCDVSNSSQIEELVFKAASTFGRLGIMVNNAGIFMGLKNILEETDDDFDRTMSINTRGTYFRCKYAIKQFLSLSDPAPDTSEDAQSHPSIGKIINIASIGGLIGLAREPSYCASKGAVVNLTRQLAFEFGPSRINVNSLCPGFLATAMVRPFMEDKALNKSLYDATPSPRLGSAKDVSDAVLFLASPQSDWVTGTIMTVDGGFTSK</sequence>
<dbReference type="AlphaFoldDB" id="A0A8H5JFK3"/>
<name>A0A8H5JFK3_9HYPO</name>